<dbReference type="EMBL" id="QSSQ01000057">
    <property type="protein sequence ID" value="RGL93636.1"/>
    <property type="molecule type" value="Genomic_DNA"/>
</dbReference>
<dbReference type="PROSITE" id="PS51257">
    <property type="entry name" value="PROKAR_LIPOPROTEIN"/>
    <property type="match status" value="1"/>
</dbReference>
<dbReference type="Proteomes" id="UP000261257">
    <property type="component" value="Unassembled WGS sequence"/>
</dbReference>
<sequence>MRKILFSLSSLCLVILLAGCQQSNDRSCPETIEYSNLLNDSVQEELSVIMSSAGISDERQEIFFEHVDQFNSTVSTEGLAGEFVQKDVSRATYDPYTMQDE</sequence>
<evidence type="ECO:0000259" key="1">
    <source>
        <dbReference type="Pfam" id="PF14133"/>
    </source>
</evidence>
<dbReference type="Pfam" id="PF14133">
    <property type="entry name" value="DUF4300"/>
    <property type="match status" value="1"/>
</dbReference>
<feature type="domain" description="DUF4300" evidence="1">
    <location>
        <begin position="33"/>
        <end position="100"/>
    </location>
</feature>
<organism evidence="2 3">
    <name type="scientific">Hungatella hathewayi</name>
    <dbReference type="NCBI Taxonomy" id="154046"/>
    <lineage>
        <taxon>Bacteria</taxon>
        <taxon>Bacillati</taxon>
        <taxon>Bacillota</taxon>
        <taxon>Clostridia</taxon>
        <taxon>Lachnospirales</taxon>
        <taxon>Lachnospiraceae</taxon>
        <taxon>Hungatella</taxon>
    </lineage>
</organism>
<gene>
    <name evidence="2" type="ORF">DXC39_30550</name>
</gene>
<comment type="caution">
    <text evidence="2">The sequence shown here is derived from an EMBL/GenBank/DDBJ whole genome shotgun (WGS) entry which is preliminary data.</text>
</comment>
<name>A0A3E4TQQ6_9FIRM</name>
<dbReference type="InterPro" id="IPR025389">
    <property type="entry name" value="DUF4300"/>
</dbReference>
<proteinExistence type="predicted"/>
<protein>
    <submittedName>
        <fullName evidence="2">DUF4300 family protein</fullName>
    </submittedName>
</protein>
<evidence type="ECO:0000313" key="2">
    <source>
        <dbReference type="EMBL" id="RGL93636.1"/>
    </source>
</evidence>
<accession>A0A3E4TQQ6</accession>
<reference evidence="2 3" key="1">
    <citation type="submission" date="2018-08" db="EMBL/GenBank/DDBJ databases">
        <title>A genome reference for cultivated species of the human gut microbiota.</title>
        <authorList>
            <person name="Zou Y."/>
            <person name="Xue W."/>
            <person name="Luo G."/>
        </authorList>
    </citation>
    <scope>NUCLEOTIDE SEQUENCE [LARGE SCALE GENOMIC DNA]</scope>
    <source>
        <strain evidence="2 3">TF05-11AC</strain>
    </source>
</reference>
<dbReference type="AlphaFoldDB" id="A0A3E4TQQ6"/>
<evidence type="ECO:0000313" key="3">
    <source>
        <dbReference type="Proteomes" id="UP000261257"/>
    </source>
</evidence>